<keyword evidence="2" id="KW-0812">Transmembrane</keyword>
<evidence type="ECO:0000256" key="4">
    <source>
        <dbReference type="ARBA" id="ARBA00023136"/>
    </source>
</evidence>
<feature type="compositionally biased region" description="Polar residues" evidence="5">
    <location>
        <begin position="693"/>
        <end position="704"/>
    </location>
</feature>
<dbReference type="Gene3D" id="3.40.50.2300">
    <property type="match status" value="2"/>
</dbReference>
<evidence type="ECO:0000256" key="2">
    <source>
        <dbReference type="ARBA" id="ARBA00022692"/>
    </source>
</evidence>
<feature type="compositionally biased region" description="Low complexity" evidence="5">
    <location>
        <begin position="752"/>
        <end position="774"/>
    </location>
</feature>
<dbReference type="CDD" id="cd06352">
    <property type="entry name" value="PBP1_NPR_GC-like"/>
    <property type="match status" value="1"/>
</dbReference>
<dbReference type="GO" id="GO:0038023">
    <property type="term" value="F:signaling receptor activity"/>
    <property type="evidence" value="ECO:0007669"/>
    <property type="project" value="TreeGrafter"/>
</dbReference>
<dbReference type="Pfam" id="PF01094">
    <property type="entry name" value="ANF_receptor"/>
    <property type="match status" value="1"/>
</dbReference>
<name>A0A9D4S0H4_DREPO</name>
<reference evidence="7" key="1">
    <citation type="journal article" date="2019" name="bioRxiv">
        <title>The Genome of the Zebra Mussel, Dreissena polymorpha: A Resource for Invasive Species Research.</title>
        <authorList>
            <person name="McCartney M.A."/>
            <person name="Auch B."/>
            <person name="Kono T."/>
            <person name="Mallez S."/>
            <person name="Zhang Y."/>
            <person name="Obille A."/>
            <person name="Becker A."/>
            <person name="Abrahante J.E."/>
            <person name="Garbe J."/>
            <person name="Badalamenti J.P."/>
            <person name="Herman A."/>
            <person name="Mangelson H."/>
            <person name="Liachko I."/>
            <person name="Sullivan S."/>
            <person name="Sone E.D."/>
            <person name="Koren S."/>
            <person name="Silverstein K.A.T."/>
            <person name="Beckman K.B."/>
            <person name="Gohl D.M."/>
        </authorList>
    </citation>
    <scope>NUCLEOTIDE SEQUENCE</scope>
    <source>
        <strain evidence="7">Duluth1</strain>
        <tissue evidence="7">Whole animal</tissue>
    </source>
</reference>
<feature type="region of interest" description="Disordered" evidence="5">
    <location>
        <begin position="523"/>
        <end position="627"/>
    </location>
</feature>
<comment type="subcellular location">
    <subcellularLocation>
        <location evidence="1">Membrane</location>
    </subcellularLocation>
</comment>
<dbReference type="PANTHER" id="PTHR44755">
    <property type="entry name" value="NATRIURETIC PEPTIDE RECEPTOR 3-RELATED"/>
    <property type="match status" value="1"/>
</dbReference>
<keyword evidence="4" id="KW-0472">Membrane</keyword>
<dbReference type="InterPro" id="IPR001828">
    <property type="entry name" value="ANF_lig-bd_rcpt"/>
</dbReference>
<accession>A0A9D4S0H4</accession>
<dbReference type="GO" id="GO:0017046">
    <property type="term" value="F:peptide hormone binding"/>
    <property type="evidence" value="ECO:0007669"/>
    <property type="project" value="TreeGrafter"/>
</dbReference>
<sequence length="900" mass="100727">AKHFTTDCAAQNAMASVLNAHRTFDPDVIIGPPCDEGLKTVAQLGSFWNIPVFSWHNAAVHFDDVSTYTTLVRMKPSLSIIAESLLYIFRTNGWKSFALVHDTLEPWTLYGEALRAVTGLTSVQMFGEYGVNATSMDSELQQVFEKIKPTTQFMVLACPSAQVRRLMLAAHAAGMINGQYIFIQLDHEVHTEAYIISTVLSDGHWKRHDADDQKAKQAYQYLIHILTDPMNDDALSPPVRAPRNRYEEFAALAGTVAQLNKPDWILPLGEKIDPNALFLYDAILVWAVLVDKLQTAGLNPRDGGLLVQRAKAFVADGATGYISINDKQARNGKTFIFTMGADGNFSPVQRLFFNGTHGYSVLRLKPLEERFTLHDKQPVTNRPLSVVVGIPVYTTQITSTTTGRQTTQVLSPEELSSKAPSDAIALLLAKLQELEAKIKLHETHSHDLIPFHTHTPAPISHHTQIIPYHMHTPIPFNQFVGINQVPGHDPVQNQPQQKPWQLPQQHVSMNYPLHLLQPTQGNKLIQTTPTPVTYQQQQPDGHDQLQQQQQHVHQPKQQPIPQPPQLHEPYIQESGHGPIVTNHEQHEQPLQFPPTPALSGSVHLSRQSQSNHTHEEQTQSNKTRTISVKITQKSIATPQRPSIVVIAPSQSQTQVRPEPQTQTFAQQQQQQQLLPQQQHHQVQAQQQILPQQELTPAQQHQTHSPQQAHQDPPPSQQQQQQQILPQQQNRQVSAKHQNLPHQTQTPADQHQTHSPQQPQQAPPALQQHQEQQAPTQPPVQMKTRATTPLSDAYLDQISSRILQQLTGGLLGSNNNTQSEQQNHLNDILTGEEPGGLLLSLSLAQAAREHERQRILNSLGSGSAINRPYTNPFQAIHDPWGYLGPTTVQPWAFGSKWWGQG</sequence>
<feature type="compositionally biased region" description="Low complexity" evidence="5">
    <location>
        <begin position="705"/>
        <end position="731"/>
    </location>
</feature>
<keyword evidence="8" id="KW-1185">Reference proteome</keyword>
<evidence type="ECO:0000256" key="1">
    <source>
        <dbReference type="ARBA" id="ARBA00004370"/>
    </source>
</evidence>
<dbReference type="PANTHER" id="PTHR44755:SF8">
    <property type="entry name" value="RECEPTOR LIGAND BINDING REGION DOMAIN-CONTAINING PROTEIN"/>
    <property type="match status" value="1"/>
</dbReference>
<reference evidence="7" key="2">
    <citation type="submission" date="2020-11" db="EMBL/GenBank/DDBJ databases">
        <authorList>
            <person name="McCartney M.A."/>
            <person name="Auch B."/>
            <person name="Kono T."/>
            <person name="Mallez S."/>
            <person name="Becker A."/>
            <person name="Gohl D.M."/>
            <person name="Silverstein K.A.T."/>
            <person name="Koren S."/>
            <person name="Bechman K.B."/>
            <person name="Herman A."/>
            <person name="Abrahante J.E."/>
            <person name="Garbe J."/>
        </authorList>
    </citation>
    <scope>NUCLEOTIDE SEQUENCE</scope>
    <source>
        <strain evidence="7">Duluth1</strain>
        <tissue evidence="7">Whole animal</tissue>
    </source>
</reference>
<gene>
    <name evidence="7" type="ORF">DPMN_011644</name>
</gene>
<evidence type="ECO:0000256" key="5">
    <source>
        <dbReference type="SAM" id="MobiDB-lite"/>
    </source>
</evidence>
<dbReference type="InterPro" id="IPR028082">
    <property type="entry name" value="Peripla_BP_I"/>
</dbReference>
<feature type="region of interest" description="Disordered" evidence="5">
    <location>
        <begin position="649"/>
        <end position="781"/>
    </location>
</feature>
<feature type="compositionally biased region" description="Polar residues" evidence="5">
    <location>
        <begin position="602"/>
        <end position="611"/>
    </location>
</feature>
<dbReference type="GO" id="GO:0007165">
    <property type="term" value="P:signal transduction"/>
    <property type="evidence" value="ECO:0007669"/>
    <property type="project" value="TreeGrafter"/>
</dbReference>
<proteinExistence type="predicted"/>
<comment type="caution">
    <text evidence="7">The sequence shown here is derived from an EMBL/GenBank/DDBJ whole genome shotgun (WGS) entry which is preliminary data.</text>
</comment>
<evidence type="ECO:0000313" key="8">
    <source>
        <dbReference type="Proteomes" id="UP000828390"/>
    </source>
</evidence>
<dbReference type="AlphaFoldDB" id="A0A9D4S0H4"/>
<dbReference type="InterPro" id="IPR052612">
    <property type="entry name" value="ANP_Clearance_Receptor"/>
</dbReference>
<protein>
    <recommendedName>
        <fullName evidence="6">Receptor ligand binding region domain-containing protein</fullName>
    </recommendedName>
</protein>
<evidence type="ECO:0000259" key="6">
    <source>
        <dbReference type="Pfam" id="PF01094"/>
    </source>
</evidence>
<keyword evidence="3" id="KW-1133">Transmembrane helix</keyword>
<evidence type="ECO:0000256" key="3">
    <source>
        <dbReference type="ARBA" id="ARBA00022989"/>
    </source>
</evidence>
<dbReference type="SUPFAM" id="SSF53822">
    <property type="entry name" value="Periplasmic binding protein-like I"/>
    <property type="match status" value="1"/>
</dbReference>
<dbReference type="EMBL" id="JAIWYP010000001">
    <property type="protein sequence ID" value="KAH3887626.1"/>
    <property type="molecule type" value="Genomic_DNA"/>
</dbReference>
<feature type="compositionally biased region" description="Polar residues" evidence="5">
    <location>
        <begin position="618"/>
        <end position="627"/>
    </location>
</feature>
<evidence type="ECO:0000313" key="7">
    <source>
        <dbReference type="EMBL" id="KAH3887626.1"/>
    </source>
</evidence>
<feature type="compositionally biased region" description="Low complexity" evidence="5">
    <location>
        <begin position="526"/>
        <end position="557"/>
    </location>
</feature>
<feature type="compositionally biased region" description="Low complexity" evidence="5">
    <location>
        <begin position="660"/>
        <end position="692"/>
    </location>
</feature>
<organism evidence="7 8">
    <name type="scientific">Dreissena polymorpha</name>
    <name type="common">Zebra mussel</name>
    <name type="synonym">Mytilus polymorpha</name>
    <dbReference type="NCBI Taxonomy" id="45954"/>
    <lineage>
        <taxon>Eukaryota</taxon>
        <taxon>Metazoa</taxon>
        <taxon>Spiralia</taxon>
        <taxon>Lophotrochozoa</taxon>
        <taxon>Mollusca</taxon>
        <taxon>Bivalvia</taxon>
        <taxon>Autobranchia</taxon>
        <taxon>Heteroconchia</taxon>
        <taxon>Euheterodonta</taxon>
        <taxon>Imparidentia</taxon>
        <taxon>Neoheterodontei</taxon>
        <taxon>Myida</taxon>
        <taxon>Dreissenoidea</taxon>
        <taxon>Dreissenidae</taxon>
        <taxon>Dreissena</taxon>
    </lineage>
</organism>
<feature type="non-terminal residue" evidence="7">
    <location>
        <position position="900"/>
    </location>
</feature>
<dbReference type="Proteomes" id="UP000828390">
    <property type="component" value="Unassembled WGS sequence"/>
</dbReference>
<feature type="domain" description="Receptor ligand binding region" evidence="6">
    <location>
        <begin position="4"/>
        <end position="339"/>
    </location>
</feature>
<dbReference type="GO" id="GO:0016020">
    <property type="term" value="C:membrane"/>
    <property type="evidence" value="ECO:0007669"/>
    <property type="project" value="UniProtKB-SubCell"/>
</dbReference>
<feature type="compositionally biased region" description="Polar residues" evidence="5">
    <location>
        <begin position="732"/>
        <end position="748"/>
    </location>
</feature>